<evidence type="ECO:0000313" key="19">
    <source>
        <dbReference type="EMBL" id="QDY68651.1"/>
    </source>
</evidence>
<evidence type="ECO:0000256" key="9">
    <source>
        <dbReference type="ARBA" id="ARBA00022982"/>
    </source>
</evidence>
<dbReference type="AlphaFoldDB" id="A0A5B8IUV2"/>
<dbReference type="InterPro" id="IPR051174">
    <property type="entry name" value="Cytochrome_c-type_ET"/>
</dbReference>
<evidence type="ECO:0000256" key="3">
    <source>
        <dbReference type="ARBA" id="ARBA00022448"/>
    </source>
</evidence>
<protein>
    <recommendedName>
        <fullName evidence="14">Cytochrome c-type protein</fullName>
    </recommendedName>
</protein>
<dbReference type="InterPro" id="IPR024717">
    <property type="entry name" value="NapC/NirT/NrfH"/>
</dbReference>
<keyword evidence="8 14" id="KW-0479">Metal-binding</keyword>
<dbReference type="InterPro" id="IPR005126">
    <property type="entry name" value="NapC/NirT_cyt_c_N"/>
</dbReference>
<keyword evidence="3 14" id="KW-0813">Transport</keyword>
<feature type="binding site" description="covalent" evidence="15">
    <location>
        <position position="55"/>
    </location>
    <ligand>
        <name>heme</name>
        <dbReference type="ChEBI" id="CHEBI:30413"/>
        <label>1</label>
    </ligand>
</feature>
<evidence type="ECO:0000259" key="18">
    <source>
        <dbReference type="Pfam" id="PF03264"/>
    </source>
</evidence>
<dbReference type="InterPro" id="IPR036280">
    <property type="entry name" value="Multihaem_cyt_sf"/>
</dbReference>
<comment type="similarity">
    <text evidence="2">Belongs to the NapC/NirT/NrfH family.</text>
</comment>
<dbReference type="GO" id="GO:0020037">
    <property type="term" value="F:heme binding"/>
    <property type="evidence" value="ECO:0007669"/>
    <property type="project" value="InterPro"/>
</dbReference>
<dbReference type="GO" id="GO:0046872">
    <property type="term" value="F:metal ion binding"/>
    <property type="evidence" value="ECO:0007669"/>
    <property type="project" value="UniProtKB-KW"/>
</dbReference>
<feature type="binding site" description="covalent" evidence="15">
    <location>
        <position position="52"/>
    </location>
    <ligand>
        <name>heme</name>
        <dbReference type="ChEBI" id="CHEBI:30413"/>
        <label>1</label>
    </ligand>
</feature>
<feature type="binding site" description="covalent" evidence="15">
    <location>
        <position position="85"/>
    </location>
    <ligand>
        <name>heme</name>
        <dbReference type="ChEBI" id="CHEBI:30413"/>
        <label>2</label>
    </ligand>
</feature>
<evidence type="ECO:0000256" key="8">
    <source>
        <dbReference type="ARBA" id="ARBA00022723"/>
    </source>
</evidence>
<evidence type="ECO:0000256" key="15">
    <source>
        <dbReference type="PIRSR" id="PIRSR000013-1"/>
    </source>
</evidence>
<feature type="transmembrane region" description="Helical" evidence="17">
    <location>
        <begin position="21"/>
        <end position="39"/>
    </location>
</feature>
<dbReference type="Pfam" id="PF03264">
    <property type="entry name" value="Cytochrom_NNT"/>
    <property type="match status" value="1"/>
</dbReference>
<dbReference type="InterPro" id="IPR011885">
    <property type="entry name" value="NO3Rdtase_cyt_c_NapC/NirT"/>
</dbReference>
<evidence type="ECO:0000256" key="2">
    <source>
        <dbReference type="ARBA" id="ARBA00007395"/>
    </source>
</evidence>
<comment type="cofactor">
    <cofactor evidence="15">
        <name>heme</name>
        <dbReference type="ChEBI" id="CHEBI:30413"/>
    </cofactor>
    <text evidence="15">Binds 4 heme groups per subunit.</text>
</comment>
<evidence type="ECO:0000256" key="11">
    <source>
        <dbReference type="ARBA" id="ARBA00023004"/>
    </source>
</evidence>
<comment type="PTM">
    <text evidence="14">Binds 4 heme groups per subunit.</text>
</comment>
<dbReference type="RefSeq" id="WP_146363486.1">
    <property type="nucleotide sequence ID" value="NZ_CP042261.1"/>
</dbReference>
<keyword evidence="5" id="KW-0997">Cell inner membrane</keyword>
<evidence type="ECO:0000313" key="20">
    <source>
        <dbReference type="Proteomes" id="UP000318483"/>
    </source>
</evidence>
<keyword evidence="4" id="KW-1003">Cell membrane</keyword>
<gene>
    <name evidence="19" type="ORF">FPZ52_02785</name>
</gene>
<evidence type="ECO:0000256" key="1">
    <source>
        <dbReference type="ARBA" id="ARBA00004162"/>
    </source>
</evidence>
<reference evidence="19 20" key="1">
    <citation type="submission" date="2019-07" db="EMBL/GenBank/DDBJ databases">
        <title>Litoreibacter alkalisoli sp. nov., isolated from saline-alkaline soil.</title>
        <authorList>
            <person name="Wang S."/>
            <person name="Xu L."/>
            <person name="Xing Y.-T."/>
            <person name="Sun J.-Q."/>
        </authorList>
    </citation>
    <scope>NUCLEOTIDE SEQUENCE [LARGE SCALE GENOMIC DNA]</scope>
    <source>
        <strain evidence="19 20">LN3S51</strain>
    </source>
</reference>
<evidence type="ECO:0000256" key="12">
    <source>
        <dbReference type="ARBA" id="ARBA00023136"/>
    </source>
</evidence>
<feature type="domain" description="NapC/NirT cytochrome c N-terminal" evidence="18">
    <location>
        <begin position="16"/>
        <end position="189"/>
    </location>
</feature>
<dbReference type="PIRSF" id="PIRSF000013">
    <property type="entry name" value="4_hem_cytochrm_NapC"/>
    <property type="match status" value="1"/>
</dbReference>
<evidence type="ECO:0000256" key="14">
    <source>
        <dbReference type="PIRNR" id="PIRNR000013"/>
    </source>
</evidence>
<feature type="binding site" description="axial binding residue" evidence="16">
    <location>
        <position position="146"/>
    </location>
    <ligand>
        <name>heme</name>
        <dbReference type="ChEBI" id="CHEBI:30413"/>
        <label>3</label>
    </ligand>
    <ligandPart>
        <name>Fe</name>
        <dbReference type="ChEBI" id="CHEBI:18248"/>
    </ligandPart>
</feature>
<dbReference type="FunFam" id="1.10.3820.10:FF:000001">
    <property type="entry name" value="Cytochrome c-type protein"/>
    <property type="match status" value="1"/>
</dbReference>
<comment type="function">
    <text evidence="13">Mediates electron flow from quinones to the NapAB complex.</text>
</comment>
<dbReference type="PANTHER" id="PTHR30333:SF1">
    <property type="entry name" value="CYTOCHROME C-TYPE PROTEIN NAPC"/>
    <property type="match status" value="1"/>
</dbReference>
<dbReference type="KEGG" id="lit:FPZ52_02785"/>
<feature type="binding site" description="axial binding residue" evidence="16">
    <location>
        <position position="184"/>
    </location>
    <ligand>
        <name>heme</name>
        <dbReference type="ChEBI" id="CHEBI:30413"/>
        <label>2</label>
    </ligand>
    <ligandPart>
        <name>Fe</name>
        <dbReference type="ChEBI" id="CHEBI:18248"/>
    </ligandPart>
</feature>
<dbReference type="NCBIfam" id="TIGR02161">
    <property type="entry name" value="napC_nirT"/>
    <property type="match status" value="1"/>
</dbReference>
<keyword evidence="11 14" id="KW-0408">Iron</keyword>
<dbReference type="InterPro" id="IPR038266">
    <property type="entry name" value="NapC/NirT_cytc_sf"/>
</dbReference>
<feature type="binding site" evidence="15">
    <location>
        <position position="82"/>
    </location>
    <ligand>
        <name>a menaquinol</name>
        <dbReference type="ChEBI" id="CHEBI:18151"/>
    </ligand>
</feature>
<evidence type="ECO:0000256" key="17">
    <source>
        <dbReference type="SAM" id="Phobius"/>
    </source>
</evidence>
<feature type="binding site" description="axial binding residue" evidence="16">
    <location>
        <position position="58"/>
    </location>
    <ligand>
        <name>heme</name>
        <dbReference type="ChEBI" id="CHEBI:30413"/>
        <label>1</label>
    </ligand>
    <ligandPart>
        <name>Fe</name>
        <dbReference type="ChEBI" id="CHEBI:18248"/>
    </ligandPart>
</feature>
<evidence type="ECO:0000256" key="13">
    <source>
        <dbReference type="ARBA" id="ARBA00055242"/>
    </source>
</evidence>
<dbReference type="SUPFAM" id="SSF48695">
    <property type="entry name" value="Multiheme cytochromes"/>
    <property type="match status" value="1"/>
</dbReference>
<feature type="binding site" description="covalent" evidence="15">
    <location>
        <position position="178"/>
    </location>
    <ligand>
        <name>heme</name>
        <dbReference type="ChEBI" id="CHEBI:30413"/>
        <label>4</label>
    </ligand>
</feature>
<dbReference type="GO" id="GO:0009061">
    <property type="term" value="P:anaerobic respiration"/>
    <property type="evidence" value="ECO:0007669"/>
    <property type="project" value="TreeGrafter"/>
</dbReference>
<keyword evidence="12 17" id="KW-0472">Membrane</keyword>
<feature type="binding site" description="covalent" evidence="15">
    <location>
        <position position="145"/>
    </location>
    <ligand>
        <name>heme</name>
        <dbReference type="ChEBI" id="CHEBI:30413"/>
        <label>3</label>
    </ligand>
</feature>
<dbReference type="OrthoDB" id="7360653at2"/>
<organism evidence="19 20">
    <name type="scientific">Qingshengfaniella alkalisoli</name>
    <dbReference type="NCBI Taxonomy" id="2599296"/>
    <lineage>
        <taxon>Bacteria</taxon>
        <taxon>Pseudomonadati</taxon>
        <taxon>Pseudomonadota</taxon>
        <taxon>Alphaproteobacteria</taxon>
        <taxon>Rhodobacterales</taxon>
        <taxon>Paracoccaceae</taxon>
        <taxon>Qingshengfaniella</taxon>
    </lineage>
</organism>
<keyword evidence="9 14" id="KW-0249">Electron transport</keyword>
<dbReference type="Proteomes" id="UP000318483">
    <property type="component" value="Chromosome"/>
</dbReference>
<name>A0A5B8IUV2_9RHOB</name>
<keyword evidence="20" id="KW-1185">Reference proteome</keyword>
<dbReference type="PANTHER" id="PTHR30333">
    <property type="entry name" value="CYTOCHROME C-TYPE PROTEIN"/>
    <property type="match status" value="1"/>
</dbReference>
<dbReference type="EMBL" id="CP042261">
    <property type="protein sequence ID" value="QDY68651.1"/>
    <property type="molecule type" value="Genomic_DNA"/>
</dbReference>
<keyword evidence="6 14" id="KW-0349">Heme</keyword>
<feature type="binding site" description="covalent" evidence="15">
    <location>
        <position position="175"/>
    </location>
    <ligand>
        <name>heme</name>
        <dbReference type="ChEBI" id="CHEBI:30413"/>
        <label>4</label>
    </ligand>
</feature>
<dbReference type="GO" id="GO:0019333">
    <property type="term" value="P:denitrification pathway"/>
    <property type="evidence" value="ECO:0007669"/>
    <property type="project" value="InterPro"/>
</dbReference>
<feature type="binding site" description="axial binding residue" evidence="16">
    <location>
        <position position="86"/>
    </location>
    <ligand>
        <name>heme</name>
        <dbReference type="ChEBI" id="CHEBI:30413"/>
        <label>2</label>
    </ligand>
    <ligandPart>
        <name>Fe</name>
        <dbReference type="ChEBI" id="CHEBI:18248"/>
    </ligandPart>
</feature>
<feature type="binding site" description="axial binding residue" evidence="16">
    <location>
        <position position="179"/>
    </location>
    <ligand>
        <name>heme</name>
        <dbReference type="ChEBI" id="CHEBI:30413"/>
        <label>4</label>
    </ligand>
    <ligandPart>
        <name>Fe</name>
        <dbReference type="ChEBI" id="CHEBI:18248"/>
    </ligandPart>
</feature>
<proteinExistence type="inferred from homology"/>
<dbReference type="Gene3D" id="1.10.3820.10">
    <property type="entry name" value="Di-heme elbow motif domain"/>
    <property type="match status" value="1"/>
</dbReference>
<evidence type="ECO:0000256" key="6">
    <source>
        <dbReference type="ARBA" id="ARBA00022617"/>
    </source>
</evidence>
<dbReference type="GO" id="GO:0009055">
    <property type="term" value="F:electron transfer activity"/>
    <property type="evidence" value="ECO:0007669"/>
    <property type="project" value="TreeGrafter"/>
</dbReference>
<keyword evidence="10 17" id="KW-1133">Transmembrane helix</keyword>
<accession>A0A5B8IUV2</accession>
<feature type="binding site" description="axial binding residue" evidence="16">
    <location>
        <position position="104"/>
    </location>
    <ligand>
        <name>heme</name>
        <dbReference type="ChEBI" id="CHEBI:30413"/>
        <label>1</label>
    </ligand>
    <ligandPart>
        <name>Fe</name>
        <dbReference type="ChEBI" id="CHEBI:18248"/>
    </ligandPart>
</feature>
<evidence type="ECO:0000256" key="5">
    <source>
        <dbReference type="ARBA" id="ARBA00022519"/>
    </source>
</evidence>
<dbReference type="GO" id="GO:0005886">
    <property type="term" value="C:plasma membrane"/>
    <property type="evidence" value="ECO:0007669"/>
    <property type="project" value="UniProtKB-SubCell"/>
</dbReference>
<evidence type="ECO:0000256" key="10">
    <source>
        <dbReference type="ARBA" id="ARBA00022989"/>
    </source>
</evidence>
<keyword evidence="7 17" id="KW-0812">Transmembrane</keyword>
<sequence>MWRLLKRIWHIVSRPAVHLSLGFLTLGGFIMGVIFWGAFNTALELTNTETFCTSCHEMRDNVFQELKPTIHYTNRSGVRATCPDCHVPHEWTHKIARKMQASKEVWGKIFGTINTREKFLEKRIELAQHEWARLKANDSLECRNCHSAESMDITRQSNRAADAHQRFLFTGERTCIDCHKGIAHHLPDMSQAGLPSHTENTNDIAVLTREFLDQSTP</sequence>
<feature type="binding site" description="covalent" evidence="15">
    <location>
        <position position="142"/>
    </location>
    <ligand>
        <name>heme</name>
        <dbReference type="ChEBI" id="CHEBI:30413"/>
        <label>3</label>
    </ligand>
</feature>
<evidence type="ECO:0000256" key="7">
    <source>
        <dbReference type="ARBA" id="ARBA00022692"/>
    </source>
</evidence>
<comment type="subcellular location">
    <subcellularLocation>
        <location evidence="1">Cell membrane</location>
        <topology evidence="1">Single-pass membrane protein</topology>
    </subcellularLocation>
</comment>
<evidence type="ECO:0000256" key="4">
    <source>
        <dbReference type="ARBA" id="ARBA00022475"/>
    </source>
</evidence>
<evidence type="ECO:0000256" key="16">
    <source>
        <dbReference type="PIRSR" id="PIRSR000013-2"/>
    </source>
</evidence>